<keyword evidence="3" id="KW-1133">Transmembrane helix</keyword>
<dbReference type="Pfam" id="PF04350">
    <property type="entry name" value="PilO"/>
    <property type="match status" value="1"/>
</dbReference>
<dbReference type="GO" id="GO:0043107">
    <property type="term" value="P:type IV pilus-dependent motility"/>
    <property type="evidence" value="ECO:0007669"/>
    <property type="project" value="InterPro"/>
</dbReference>
<dbReference type="GO" id="GO:0043683">
    <property type="term" value="P:type IV pilus assembly"/>
    <property type="evidence" value="ECO:0007669"/>
    <property type="project" value="InterPro"/>
</dbReference>
<keyword evidence="3" id="KW-0812">Transmembrane</keyword>
<dbReference type="PANTHER" id="PTHR39555">
    <property type="entry name" value="FIMBRIAL ASSEMBLY PROTEIN PILO-LIKE PROTEIN-RELATED"/>
    <property type="match status" value="1"/>
</dbReference>
<comment type="caution">
    <text evidence="4">The sequence shown here is derived from an EMBL/GenBank/DDBJ whole genome shotgun (WGS) entry which is preliminary data.</text>
</comment>
<evidence type="ECO:0000313" key="4">
    <source>
        <dbReference type="EMBL" id="TMI77894.1"/>
    </source>
</evidence>
<dbReference type="InterPro" id="IPR007690">
    <property type="entry name" value="T2SS_GspM"/>
</dbReference>
<dbReference type="InterPro" id="IPR014717">
    <property type="entry name" value="Transl_elong_EF1B/ribsomal_bS6"/>
</dbReference>
<feature type="region of interest" description="Disordered" evidence="2">
    <location>
        <begin position="112"/>
        <end position="134"/>
    </location>
</feature>
<dbReference type="GO" id="GO:0015628">
    <property type="term" value="P:protein secretion by the type II secretion system"/>
    <property type="evidence" value="ECO:0007669"/>
    <property type="project" value="InterPro"/>
</dbReference>
<name>A0A537J2W3_9BACT</name>
<feature type="coiled-coil region" evidence="1">
    <location>
        <begin position="36"/>
        <end position="80"/>
    </location>
</feature>
<feature type="transmembrane region" description="Helical" evidence="3">
    <location>
        <begin position="12"/>
        <end position="30"/>
    </location>
</feature>
<keyword evidence="1" id="KW-0175">Coiled coil</keyword>
<dbReference type="Gene3D" id="3.30.70.60">
    <property type="match status" value="1"/>
</dbReference>
<dbReference type="AlphaFoldDB" id="A0A537J2W3"/>
<evidence type="ECO:0000256" key="2">
    <source>
        <dbReference type="SAM" id="MobiDB-lite"/>
    </source>
</evidence>
<dbReference type="EMBL" id="VBAN01000470">
    <property type="protein sequence ID" value="TMI77894.1"/>
    <property type="molecule type" value="Genomic_DNA"/>
</dbReference>
<evidence type="ECO:0000313" key="5">
    <source>
        <dbReference type="Proteomes" id="UP000318093"/>
    </source>
</evidence>
<proteinExistence type="predicted"/>
<evidence type="ECO:0008006" key="6">
    <source>
        <dbReference type="Google" id="ProtNLM"/>
    </source>
</evidence>
<keyword evidence="3" id="KW-0472">Membrane</keyword>
<organism evidence="4 5">
    <name type="scientific">Candidatus Segetimicrobium genomatis</name>
    <dbReference type="NCBI Taxonomy" id="2569760"/>
    <lineage>
        <taxon>Bacteria</taxon>
        <taxon>Bacillati</taxon>
        <taxon>Candidatus Sysuimicrobiota</taxon>
        <taxon>Candidatus Sysuimicrobiia</taxon>
        <taxon>Candidatus Sysuimicrobiales</taxon>
        <taxon>Candidatus Segetimicrobiaceae</taxon>
        <taxon>Candidatus Segetimicrobium</taxon>
    </lineage>
</organism>
<gene>
    <name evidence="4" type="ORF">E6H03_13055</name>
</gene>
<dbReference type="Proteomes" id="UP000318093">
    <property type="component" value="Unassembled WGS sequence"/>
</dbReference>
<accession>A0A537J2W3</accession>
<dbReference type="Pfam" id="PF04612">
    <property type="entry name" value="T2SSM"/>
    <property type="match status" value="1"/>
</dbReference>
<dbReference type="InterPro" id="IPR007445">
    <property type="entry name" value="PilO"/>
</dbReference>
<evidence type="ECO:0000256" key="1">
    <source>
        <dbReference type="SAM" id="Coils"/>
    </source>
</evidence>
<reference evidence="4 5" key="1">
    <citation type="journal article" date="2019" name="Nat. Microbiol.">
        <title>Mediterranean grassland soil C-N compound turnover is dependent on rainfall and depth, and is mediated by genomically divergent microorganisms.</title>
        <authorList>
            <person name="Diamond S."/>
            <person name="Andeer P.F."/>
            <person name="Li Z."/>
            <person name="Crits-Christoph A."/>
            <person name="Burstein D."/>
            <person name="Anantharaman K."/>
            <person name="Lane K.R."/>
            <person name="Thomas B.C."/>
            <person name="Pan C."/>
            <person name="Northen T.R."/>
            <person name="Banfield J.F."/>
        </authorList>
    </citation>
    <scope>NUCLEOTIDE SEQUENCE [LARGE SCALE GENOMIC DNA]</scope>
    <source>
        <strain evidence="4">NP_6</strain>
    </source>
</reference>
<dbReference type="GO" id="GO:0015627">
    <property type="term" value="C:type II protein secretion system complex"/>
    <property type="evidence" value="ECO:0007669"/>
    <property type="project" value="InterPro"/>
</dbReference>
<protein>
    <recommendedName>
        <fullName evidence="6">Type 4a pilus biogenesis protein PilO</fullName>
    </recommendedName>
</protein>
<evidence type="ECO:0000256" key="3">
    <source>
        <dbReference type="SAM" id="Phobius"/>
    </source>
</evidence>
<dbReference type="PANTHER" id="PTHR39555:SF1">
    <property type="entry name" value="TYPE IV PILUS INNER MEMBRANE COMPONENT PILO"/>
    <property type="match status" value="1"/>
</dbReference>
<sequence length="211" mass="23173">MKPLTPRDKLVVWGLAVVALLVVFYFYVYTPKTREISKVSQQLKAANADLARLQAQAARKEELDRRVQQIQHDLQDVEAKLPSAREIPVLLVRLESLASQVSANLILIKPGPLQNPQQPAGQPQPSRPGAPAAPTATISYQTFSLELNVEGSFDVISSFVHGIETFPRFISMTDLRLSPASRVGQFSSERPTLNLGLQATTYVLPESGGSR</sequence>